<evidence type="ECO:0000313" key="2">
    <source>
        <dbReference type="EMBL" id="EOH93622.1"/>
    </source>
</evidence>
<gene>
    <name evidence="2" type="ORF">UAU_02318</name>
</gene>
<feature type="transmembrane region" description="Helical" evidence="1">
    <location>
        <begin position="115"/>
        <end position="141"/>
    </location>
</feature>
<proteinExistence type="predicted"/>
<dbReference type="Proteomes" id="UP000013782">
    <property type="component" value="Unassembled WGS sequence"/>
</dbReference>
<name>R2QB15_9ENTE</name>
<dbReference type="RefSeq" id="WP_010757309.1">
    <property type="nucleotide sequence ID" value="NZ_ASWD01000001.1"/>
</dbReference>
<keyword evidence="1" id="KW-0812">Transmembrane</keyword>
<comment type="caution">
    <text evidence="2">The sequence shown here is derived from an EMBL/GenBank/DDBJ whole genome shotgun (WGS) entry which is preliminary data.</text>
</comment>
<organism evidence="2 3">
    <name type="scientific">Enterococcus pallens ATCC BAA-351</name>
    <dbReference type="NCBI Taxonomy" id="1158607"/>
    <lineage>
        <taxon>Bacteria</taxon>
        <taxon>Bacillati</taxon>
        <taxon>Bacillota</taxon>
        <taxon>Bacilli</taxon>
        <taxon>Lactobacillales</taxon>
        <taxon>Enterococcaceae</taxon>
        <taxon>Enterococcus</taxon>
    </lineage>
</organism>
<reference evidence="2 3" key="1">
    <citation type="submission" date="2013-02" db="EMBL/GenBank/DDBJ databases">
        <title>The Genome Sequence of Enterococcus pallens BAA-351.</title>
        <authorList>
            <consortium name="The Broad Institute Genome Sequencing Platform"/>
            <consortium name="The Broad Institute Genome Sequencing Center for Infectious Disease"/>
            <person name="Earl A.M."/>
            <person name="Gilmore M.S."/>
            <person name="Lebreton F."/>
            <person name="Walker B."/>
            <person name="Young S.K."/>
            <person name="Zeng Q."/>
            <person name="Gargeya S."/>
            <person name="Fitzgerald M."/>
            <person name="Haas B."/>
            <person name="Abouelleil A."/>
            <person name="Alvarado L."/>
            <person name="Arachchi H.M."/>
            <person name="Berlin A.M."/>
            <person name="Chapman S.B."/>
            <person name="Dewar J."/>
            <person name="Goldberg J."/>
            <person name="Griggs A."/>
            <person name="Gujja S."/>
            <person name="Hansen M."/>
            <person name="Howarth C."/>
            <person name="Imamovic A."/>
            <person name="Larimer J."/>
            <person name="McCowan C."/>
            <person name="Murphy C."/>
            <person name="Neiman D."/>
            <person name="Pearson M."/>
            <person name="Priest M."/>
            <person name="Roberts A."/>
            <person name="Saif S."/>
            <person name="Shea T."/>
            <person name="Sisk P."/>
            <person name="Sykes S."/>
            <person name="Wortman J."/>
            <person name="Nusbaum C."/>
            <person name="Birren B."/>
        </authorList>
    </citation>
    <scope>NUCLEOTIDE SEQUENCE [LARGE SCALE GENOMIC DNA]</scope>
    <source>
        <strain evidence="2 3">ATCC BAA-351</strain>
    </source>
</reference>
<dbReference type="AlphaFoldDB" id="R2QB15"/>
<keyword evidence="1" id="KW-1133">Transmembrane helix</keyword>
<keyword evidence="1" id="KW-0472">Membrane</keyword>
<dbReference type="STRING" id="160454.RV10_GL002947"/>
<keyword evidence="3" id="KW-1185">Reference proteome</keyword>
<feature type="transmembrane region" description="Helical" evidence="1">
    <location>
        <begin position="21"/>
        <end position="44"/>
    </location>
</feature>
<accession>R2QB15</accession>
<sequence length="201" mass="22215">MTKFASITIDALLQIKRNSTVTFTNLGLSLLFSLLLNGLGRVYLVLVKAKLENQQQLDTSSLVSAQQQLILLLTIFQVLTAAALLTAAVLGTLYYSTIFTKHFLAAKEEFAIMKYLGASSGYVAFPLFLETWLTLLAGFGLGTKFIRLLYQGIADNSGTALRSYLIQPVYFIKAVELPVMIALTLISLVLTLRAYQKIETY</sequence>
<evidence type="ECO:0000313" key="3">
    <source>
        <dbReference type="Proteomes" id="UP000013782"/>
    </source>
</evidence>
<dbReference type="HOGENOM" id="CLU_1358693_0_0_9"/>
<dbReference type="EMBL" id="AJAQ01000016">
    <property type="protein sequence ID" value="EOH93622.1"/>
    <property type="molecule type" value="Genomic_DNA"/>
</dbReference>
<protein>
    <submittedName>
        <fullName evidence="2">Uncharacterized protein</fullName>
    </submittedName>
</protein>
<dbReference type="eggNOG" id="ENOG503074Z">
    <property type="taxonomic scope" value="Bacteria"/>
</dbReference>
<evidence type="ECO:0000256" key="1">
    <source>
        <dbReference type="SAM" id="Phobius"/>
    </source>
</evidence>
<feature type="transmembrane region" description="Helical" evidence="1">
    <location>
        <begin position="170"/>
        <end position="192"/>
    </location>
</feature>
<feature type="transmembrane region" description="Helical" evidence="1">
    <location>
        <begin position="69"/>
        <end position="95"/>
    </location>
</feature>
<dbReference type="PATRIC" id="fig|1158607.3.peg.2292"/>